<evidence type="ECO:0000259" key="4">
    <source>
        <dbReference type="SMART" id="SM00560"/>
    </source>
</evidence>
<dbReference type="InterPro" id="IPR013320">
    <property type="entry name" value="ConA-like_dom_sf"/>
</dbReference>
<comment type="caution">
    <text evidence="5">The sequence shown here is derived from an EMBL/GenBank/DDBJ whole genome shotgun (WGS) entry which is preliminary data.</text>
</comment>
<accession>A0A5C5XTK4</accession>
<dbReference type="PANTHER" id="PTHR35889">
    <property type="entry name" value="CYCLOINULO-OLIGOSACCHARIDE FRUCTANOTRANSFERASE-RELATED"/>
    <property type="match status" value="1"/>
</dbReference>
<dbReference type="Pfam" id="PF07587">
    <property type="entry name" value="PSD1"/>
    <property type="match status" value="1"/>
</dbReference>
<gene>
    <name evidence="5" type="ORF">Pla123a_47740</name>
</gene>
<dbReference type="PANTHER" id="PTHR35889:SF3">
    <property type="entry name" value="F-BOX DOMAIN-CONTAINING PROTEIN"/>
    <property type="match status" value="1"/>
</dbReference>
<dbReference type="Pfam" id="PF13385">
    <property type="entry name" value="Laminin_G_3"/>
    <property type="match status" value="1"/>
</dbReference>
<organism evidence="5 6">
    <name type="scientific">Posidoniimonas polymericola</name>
    <dbReference type="NCBI Taxonomy" id="2528002"/>
    <lineage>
        <taxon>Bacteria</taxon>
        <taxon>Pseudomonadati</taxon>
        <taxon>Planctomycetota</taxon>
        <taxon>Planctomycetia</taxon>
        <taxon>Pirellulales</taxon>
        <taxon>Lacipirellulaceae</taxon>
        <taxon>Posidoniimonas</taxon>
    </lineage>
</organism>
<keyword evidence="6" id="KW-1185">Reference proteome</keyword>
<dbReference type="Pfam" id="PF07583">
    <property type="entry name" value="PSCyt2"/>
    <property type="match status" value="1"/>
</dbReference>
<dbReference type="InterPro" id="IPR006558">
    <property type="entry name" value="LamG-like"/>
</dbReference>
<sequence length="842" mass="93869">MSFDLTGLPPTLSEIDLFLKDDSPDAYERAVDRLLASPHFGERFASLWLDAARYSDTYGYQRDEDRRVWPWRDWVVSVLNKNIAYDEFLRLQLAGDLIASPTKESILATAFNRLHGQNTEGGSIPAEFRMEHVADRTQTVATSMLGLTMECCRCHDHKYDPLSLKDYYALSAFFDKIDENGIISFFTPTTPPPTLKMPSDKQQARITRLCQAVTEAEQGVARVASQQKDRVRRPSSSADWPLPKPTAVASFDAHVAPPNQLVEGRHGSAVRLTGDDELAAFKGGSFDREDPYSLCVWVRADQKHERAVIVHATRAALDSGSRGHELILEDGRLSASLTHFWPGDAIRVRAVSPIPLDHWVHVAVTYDGSSRAEGMRLYVDGGLVSTEVVRDCLTRSPVDPEVNRIAVGARYRDRGFTGGEVDELLLYDRRLSALEISAIAGEGSVDGAAAATTDELLEHYLLTQCDEYARALERLRDRRHELFAVENTVDDIMVMRQFPGAEPSRIRLRGAYDQLGDVVEPNTPAFLPALPDSTPADRLALAKWMVDPMNPLTSRVAVNRFWQAVFGEGFVRTPGDFGAQGDPPSHPDLLDYLAVDFVESGWNIKKLIKQMVLSETYQRSTHTDAESIAIDPENRLLGRSTRRRWPAEMLRDNALAVSGLLVMSVGGPPVRPYEVEVSFSPAPRQTGEGLYRRSLYTYFKRSAPVPVLTAFDAPDRSVCRMSREQTQSPMQALVLLNGTQFVEAARVSAESAVSECGADRAAVVERLFRLYTSQRPSSDELGVLTELLDRQRDHFRERGDDARALLSVGDRKRDEQLEVAQVAAATIVTQVIMNCDKCVTRQ</sequence>
<protein>
    <recommendedName>
        <fullName evidence="4">LamG-like jellyroll fold domain-containing protein</fullName>
    </recommendedName>
</protein>
<evidence type="ECO:0000256" key="3">
    <source>
        <dbReference type="SAM" id="MobiDB-lite"/>
    </source>
</evidence>
<dbReference type="AlphaFoldDB" id="A0A5C5XTK4"/>
<evidence type="ECO:0000256" key="2">
    <source>
        <dbReference type="ARBA" id="ARBA00023157"/>
    </source>
</evidence>
<evidence type="ECO:0000256" key="1">
    <source>
        <dbReference type="ARBA" id="ARBA00022729"/>
    </source>
</evidence>
<dbReference type="InterPro" id="IPR022655">
    <property type="entry name" value="DUF1553"/>
</dbReference>
<name>A0A5C5XTK4_9BACT</name>
<keyword evidence="1" id="KW-0732">Signal</keyword>
<proteinExistence type="predicted"/>
<dbReference type="SMART" id="SM00560">
    <property type="entry name" value="LamGL"/>
    <property type="match status" value="1"/>
</dbReference>
<dbReference type="EMBL" id="SJPO01000017">
    <property type="protein sequence ID" value="TWT66250.1"/>
    <property type="molecule type" value="Genomic_DNA"/>
</dbReference>
<keyword evidence="2" id="KW-1015">Disulfide bond</keyword>
<dbReference type="Gene3D" id="2.60.120.200">
    <property type="match status" value="1"/>
</dbReference>
<dbReference type="InterPro" id="IPR011444">
    <property type="entry name" value="DUF1549"/>
</dbReference>
<dbReference type="SUPFAM" id="SSF49899">
    <property type="entry name" value="Concanavalin A-like lectins/glucanases"/>
    <property type="match status" value="1"/>
</dbReference>
<feature type="region of interest" description="Disordered" evidence="3">
    <location>
        <begin position="221"/>
        <end position="243"/>
    </location>
</feature>
<reference evidence="5 6" key="1">
    <citation type="submission" date="2019-02" db="EMBL/GenBank/DDBJ databases">
        <title>Deep-cultivation of Planctomycetes and their phenomic and genomic characterization uncovers novel biology.</title>
        <authorList>
            <person name="Wiegand S."/>
            <person name="Jogler M."/>
            <person name="Boedeker C."/>
            <person name="Pinto D."/>
            <person name="Vollmers J."/>
            <person name="Rivas-Marin E."/>
            <person name="Kohn T."/>
            <person name="Peeters S.H."/>
            <person name="Heuer A."/>
            <person name="Rast P."/>
            <person name="Oberbeckmann S."/>
            <person name="Bunk B."/>
            <person name="Jeske O."/>
            <person name="Meyerdierks A."/>
            <person name="Storesund J.E."/>
            <person name="Kallscheuer N."/>
            <person name="Luecker S."/>
            <person name="Lage O.M."/>
            <person name="Pohl T."/>
            <person name="Merkel B.J."/>
            <person name="Hornburger P."/>
            <person name="Mueller R.-W."/>
            <person name="Bruemmer F."/>
            <person name="Labrenz M."/>
            <person name="Spormann A.M."/>
            <person name="Op Den Camp H."/>
            <person name="Overmann J."/>
            <person name="Amann R."/>
            <person name="Jetten M.S.M."/>
            <person name="Mascher T."/>
            <person name="Medema M.H."/>
            <person name="Devos D.P."/>
            <person name="Kaster A.-K."/>
            <person name="Ovreas L."/>
            <person name="Rohde M."/>
            <person name="Galperin M.Y."/>
            <person name="Jogler C."/>
        </authorList>
    </citation>
    <scope>NUCLEOTIDE SEQUENCE [LARGE SCALE GENOMIC DNA]</scope>
    <source>
        <strain evidence="5 6">Pla123a</strain>
    </source>
</reference>
<evidence type="ECO:0000313" key="5">
    <source>
        <dbReference type="EMBL" id="TWT66250.1"/>
    </source>
</evidence>
<dbReference type="Proteomes" id="UP000318478">
    <property type="component" value="Unassembled WGS sequence"/>
</dbReference>
<feature type="domain" description="LamG-like jellyroll fold" evidence="4">
    <location>
        <begin position="290"/>
        <end position="434"/>
    </location>
</feature>
<evidence type="ECO:0000313" key="6">
    <source>
        <dbReference type="Proteomes" id="UP000318478"/>
    </source>
</evidence>